<keyword evidence="3" id="KW-0813">Transport</keyword>
<dbReference type="InterPro" id="IPR004761">
    <property type="entry name" value="Spore_GerAB"/>
</dbReference>
<comment type="similarity">
    <text evidence="2">Belongs to the amino acid-polyamine-organocation (APC) superfamily. Spore germination protein (SGP) (TC 2.A.3.9) family.</text>
</comment>
<feature type="transmembrane region" description="Helical" evidence="9">
    <location>
        <begin position="310"/>
        <end position="332"/>
    </location>
</feature>
<feature type="transmembrane region" description="Helical" evidence="9">
    <location>
        <begin position="41"/>
        <end position="61"/>
    </location>
</feature>
<feature type="transmembrane region" description="Helical" evidence="9">
    <location>
        <begin position="423"/>
        <end position="444"/>
    </location>
</feature>
<name>A0ABW0K0U8_9BACL</name>
<evidence type="ECO:0000256" key="8">
    <source>
        <dbReference type="SAM" id="MobiDB-lite"/>
    </source>
</evidence>
<dbReference type="PANTHER" id="PTHR34975">
    <property type="entry name" value="SPORE GERMINATION PROTEIN A2"/>
    <property type="match status" value="1"/>
</dbReference>
<protein>
    <submittedName>
        <fullName evidence="10">Endospore germination permease</fullName>
    </submittedName>
</protein>
<sequence length="460" mass="51531">MDSKQVINQRQLSWLAASMITSGGIFTQQNVLVRISQMDAWFSYVISIFYIFATAAFFGYLAKVFPRKNIFDIATMVLGRWAGSILNLLVLFHFWQVVKQDLSSMSKFSSTLLLHSTPLEILILMPCLLLIYFGKSSLEIVARVNDLFYPLFAIATLSMPLLLSNEFDLKLITPVLTMPLHHLASTNMLALGSAGDIFAFGAFLHMLYNANHIRSAIRHGALFGVLLFTVYIFMVLTVLGPRMPANFIYPAYNLIQMIHVTDFLDRLDIALLTIWLPTLALKTITVYVAMLIGISSMLRHSNYPVFNKQVALFLTLTTFLSFHSTTELLSFANFSMPVIVLAYQPLYMCILLVATMVHKRKHASQQPSPDESQSQPSQAAGSPTQPMAKVSVRLSNWHWRWGGNALMLLSVLCILIGCTFSRYMPRVGIVCGITFGTCLVLTAMTTYMEVSKLQQAEAGK</sequence>
<evidence type="ECO:0000256" key="9">
    <source>
        <dbReference type="SAM" id="Phobius"/>
    </source>
</evidence>
<feature type="transmembrane region" description="Helical" evidence="9">
    <location>
        <begin position="220"/>
        <end position="240"/>
    </location>
</feature>
<evidence type="ECO:0000256" key="5">
    <source>
        <dbReference type="ARBA" id="ARBA00022692"/>
    </source>
</evidence>
<reference evidence="11" key="1">
    <citation type="journal article" date="2019" name="Int. J. Syst. Evol. Microbiol.">
        <title>The Global Catalogue of Microorganisms (GCM) 10K type strain sequencing project: providing services to taxonomists for standard genome sequencing and annotation.</title>
        <authorList>
            <consortium name="The Broad Institute Genomics Platform"/>
            <consortium name="The Broad Institute Genome Sequencing Center for Infectious Disease"/>
            <person name="Wu L."/>
            <person name="Ma J."/>
        </authorList>
    </citation>
    <scope>NUCLEOTIDE SEQUENCE [LARGE SCALE GENOMIC DNA]</scope>
    <source>
        <strain evidence="11">KACC 11904</strain>
    </source>
</reference>
<evidence type="ECO:0000256" key="1">
    <source>
        <dbReference type="ARBA" id="ARBA00004141"/>
    </source>
</evidence>
<dbReference type="EMBL" id="JBHSMJ010000004">
    <property type="protein sequence ID" value="MFC5446894.1"/>
    <property type="molecule type" value="Genomic_DNA"/>
</dbReference>
<dbReference type="PANTHER" id="PTHR34975:SF2">
    <property type="entry name" value="SPORE GERMINATION PROTEIN A2"/>
    <property type="match status" value="1"/>
</dbReference>
<comment type="subcellular location">
    <subcellularLocation>
        <location evidence="1">Membrane</location>
        <topology evidence="1">Multi-pass membrane protein</topology>
    </subcellularLocation>
</comment>
<keyword evidence="6 9" id="KW-1133">Transmembrane helix</keyword>
<keyword evidence="11" id="KW-1185">Reference proteome</keyword>
<feature type="region of interest" description="Disordered" evidence="8">
    <location>
        <begin position="363"/>
        <end position="384"/>
    </location>
</feature>
<evidence type="ECO:0000256" key="4">
    <source>
        <dbReference type="ARBA" id="ARBA00022544"/>
    </source>
</evidence>
<evidence type="ECO:0000313" key="10">
    <source>
        <dbReference type="EMBL" id="MFC5446894.1"/>
    </source>
</evidence>
<feature type="transmembrane region" description="Helical" evidence="9">
    <location>
        <begin position="73"/>
        <end position="95"/>
    </location>
</feature>
<dbReference type="NCBIfam" id="TIGR00912">
    <property type="entry name" value="2A0309"/>
    <property type="match status" value="1"/>
</dbReference>
<feature type="compositionally biased region" description="Low complexity" evidence="8">
    <location>
        <begin position="364"/>
        <end position="384"/>
    </location>
</feature>
<accession>A0ABW0K0U8</accession>
<evidence type="ECO:0000256" key="3">
    <source>
        <dbReference type="ARBA" id="ARBA00022448"/>
    </source>
</evidence>
<feature type="transmembrane region" description="Helical" evidence="9">
    <location>
        <begin position="274"/>
        <end position="298"/>
    </location>
</feature>
<keyword evidence="5 9" id="KW-0812">Transmembrane</keyword>
<dbReference type="RefSeq" id="WP_270880416.1">
    <property type="nucleotide sequence ID" value="NZ_JAQFVF010000033.1"/>
</dbReference>
<feature type="transmembrane region" description="Helical" evidence="9">
    <location>
        <begin position="146"/>
        <end position="163"/>
    </location>
</feature>
<evidence type="ECO:0000256" key="2">
    <source>
        <dbReference type="ARBA" id="ARBA00007998"/>
    </source>
</evidence>
<evidence type="ECO:0000313" key="11">
    <source>
        <dbReference type="Proteomes" id="UP001596044"/>
    </source>
</evidence>
<proteinExistence type="inferred from homology"/>
<keyword evidence="7 9" id="KW-0472">Membrane</keyword>
<evidence type="ECO:0000256" key="7">
    <source>
        <dbReference type="ARBA" id="ARBA00023136"/>
    </source>
</evidence>
<feature type="transmembrane region" description="Helical" evidence="9">
    <location>
        <begin position="397"/>
        <end position="417"/>
    </location>
</feature>
<dbReference type="Proteomes" id="UP001596044">
    <property type="component" value="Unassembled WGS sequence"/>
</dbReference>
<dbReference type="Pfam" id="PF03845">
    <property type="entry name" value="Spore_permease"/>
    <property type="match status" value="1"/>
</dbReference>
<feature type="transmembrane region" description="Helical" evidence="9">
    <location>
        <begin position="183"/>
        <end position="208"/>
    </location>
</feature>
<evidence type="ECO:0000256" key="6">
    <source>
        <dbReference type="ARBA" id="ARBA00022989"/>
    </source>
</evidence>
<feature type="transmembrane region" description="Helical" evidence="9">
    <location>
        <begin position="12"/>
        <end position="29"/>
    </location>
</feature>
<organism evidence="10 11">
    <name type="scientific">Paenibacillus aestuarii</name>
    <dbReference type="NCBI Taxonomy" id="516965"/>
    <lineage>
        <taxon>Bacteria</taxon>
        <taxon>Bacillati</taxon>
        <taxon>Bacillota</taxon>
        <taxon>Bacilli</taxon>
        <taxon>Bacillales</taxon>
        <taxon>Paenibacillaceae</taxon>
        <taxon>Paenibacillus</taxon>
    </lineage>
</organism>
<feature type="transmembrane region" description="Helical" evidence="9">
    <location>
        <begin position="115"/>
        <end position="134"/>
    </location>
</feature>
<keyword evidence="4" id="KW-0309">Germination</keyword>
<feature type="transmembrane region" description="Helical" evidence="9">
    <location>
        <begin position="338"/>
        <end position="357"/>
    </location>
</feature>
<gene>
    <name evidence="10" type="ORF">ACFPOG_01345</name>
</gene>
<comment type="caution">
    <text evidence="10">The sequence shown here is derived from an EMBL/GenBank/DDBJ whole genome shotgun (WGS) entry which is preliminary data.</text>
</comment>